<name>A0A6S7H1T4_PARCT</name>
<comment type="caution">
    <text evidence="2">The sequence shown here is derived from an EMBL/GenBank/DDBJ whole genome shotgun (WGS) entry which is preliminary data.</text>
</comment>
<dbReference type="InterPro" id="IPR005373">
    <property type="entry name" value="PHAF1"/>
</dbReference>
<reference evidence="2" key="1">
    <citation type="submission" date="2020-04" db="EMBL/GenBank/DDBJ databases">
        <authorList>
            <person name="Alioto T."/>
            <person name="Alioto T."/>
            <person name="Gomez Garrido J."/>
        </authorList>
    </citation>
    <scope>NUCLEOTIDE SEQUENCE</scope>
    <source>
        <strain evidence="2">A484AB</strain>
    </source>
</reference>
<comment type="similarity">
    <text evidence="1">Belongs to the PHAF1 family.</text>
</comment>
<evidence type="ECO:0000313" key="3">
    <source>
        <dbReference type="Proteomes" id="UP001152795"/>
    </source>
</evidence>
<dbReference type="PANTHER" id="PTHR13465">
    <property type="entry name" value="UPF0183 PROTEIN"/>
    <property type="match status" value="1"/>
</dbReference>
<dbReference type="EMBL" id="CACRXK020003290">
    <property type="protein sequence ID" value="CAB3998178.1"/>
    <property type="molecule type" value="Genomic_DNA"/>
</dbReference>
<dbReference type="OrthoDB" id="411211at2759"/>
<proteinExistence type="inferred from homology"/>
<keyword evidence="3" id="KW-1185">Reference proteome</keyword>
<sequence length="422" mass="47907">MLDLDVVPERSLGNEEWEFVLGMPVSQCIQILKRQCMVIKSVQVIYSEANPLAVDLILNLPNDGIRLKFDSSIQRLKIIEVYQMNKVRLKYCGVHFNSPHMEPTIDQIDQSFGATHPGVYDSSHQLFFLNFRGVSFTFPIDSKFEPHYVHGLGSLQFSSGDSPVVSRMSIYNGNSSSGKTKAPPLPVQCFYGNCYAESVKVLNSSGKVTGLQFQLVGEGNEYGKLHELRKKVVERTVSFGDTCQDVMSCLGSPCKVFYKSEDKMRIHSPYPYKLDQSNSSDYFYNYFTLGLDILFDATSHKVKKIIMHTNFPGHYNFNMYNRCQFVINIERGRKGGLADGKQEDEHFEINPSTKWDCVQNFLGKTVEAPVVLNRSSTTNTSNPFGSTFCYSLQHMIFEVMQNNHIASVTLYQEKPSCRTDTF</sequence>
<organism evidence="2 3">
    <name type="scientific">Paramuricea clavata</name>
    <name type="common">Red gorgonian</name>
    <name type="synonym">Violescent sea-whip</name>
    <dbReference type="NCBI Taxonomy" id="317549"/>
    <lineage>
        <taxon>Eukaryota</taxon>
        <taxon>Metazoa</taxon>
        <taxon>Cnidaria</taxon>
        <taxon>Anthozoa</taxon>
        <taxon>Octocorallia</taxon>
        <taxon>Malacalcyonacea</taxon>
        <taxon>Plexauridae</taxon>
        <taxon>Paramuricea</taxon>
    </lineage>
</organism>
<protein>
    <submittedName>
        <fullName evidence="2">Uncharacterized protein</fullName>
    </submittedName>
</protein>
<evidence type="ECO:0000313" key="2">
    <source>
        <dbReference type="EMBL" id="CAB3998178.1"/>
    </source>
</evidence>
<dbReference type="Proteomes" id="UP001152795">
    <property type="component" value="Unassembled WGS sequence"/>
</dbReference>
<accession>A0A6S7H1T4</accession>
<gene>
    <name evidence="2" type="ORF">PACLA_8A073668</name>
</gene>
<dbReference type="InterPro" id="IPR039156">
    <property type="entry name" value="PHAF1/BROMI"/>
</dbReference>
<dbReference type="AlphaFoldDB" id="A0A6S7H1T4"/>
<dbReference type="GO" id="GO:0005802">
    <property type="term" value="C:trans-Golgi network"/>
    <property type="evidence" value="ECO:0007669"/>
    <property type="project" value="TreeGrafter"/>
</dbReference>
<dbReference type="PANTHER" id="PTHR13465:SF2">
    <property type="entry name" value="PHAGOSOME ASSEMBLY FACTOR 1"/>
    <property type="match status" value="1"/>
</dbReference>
<dbReference type="Pfam" id="PF03676">
    <property type="entry name" value="PHAF1"/>
    <property type="match status" value="1"/>
</dbReference>
<dbReference type="GO" id="GO:0043001">
    <property type="term" value="P:Golgi to plasma membrane protein transport"/>
    <property type="evidence" value="ECO:0007669"/>
    <property type="project" value="TreeGrafter"/>
</dbReference>
<evidence type="ECO:0000256" key="1">
    <source>
        <dbReference type="ARBA" id="ARBA00024339"/>
    </source>
</evidence>